<dbReference type="RefSeq" id="WP_229161104.1">
    <property type="nucleotide sequence ID" value="NZ_JAJEWP010000003.1"/>
</dbReference>
<comment type="caution">
    <text evidence="4">The sequence shown here is derived from an EMBL/GenBank/DDBJ whole genome shotgun (WGS) entry which is preliminary data.</text>
</comment>
<proteinExistence type="inferred from homology"/>
<dbReference type="HAMAP" id="MF_00095">
    <property type="entry name" value="SfsA"/>
    <property type="match status" value="1"/>
</dbReference>
<dbReference type="InterPro" id="IPR041465">
    <property type="entry name" value="SfsA_N"/>
</dbReference>
<dbReference type="PANTHER" id="PTHR30545">
    <property type="entry name" value="SUGAR FERMENTATION STIMULATION PROTEIN A"/>
    <property type="match status" value="1"/>
</dbReference>
<evidence type="ECO:0000256" key="1">
    <source>
        <dbReference type="HAMAP-Rule" id="MF_00095"/>
    </source>
</evidence>
<dbReference type="PANTHER" id="PTHR30545:SF2">
    <property type="entry name" value="SUGAR FERMENTATION STIMULATION PROTEIN A"/>
    <property type="match status" value="1"/>
</dbReference>
<feature type="domain" description="SfsA N-terminal OB" evidence="3">
    <location>
        <begin position="13"/>
        <end position="80"/>
    </location>
</feature>
<dbReference type="Pfam" id="PF17746">
    <property type="entry name" value="SfsA_N"/>
    <property type="match status" value="1"/>
</dbReference>
<evidence type="ECO:0000313" key="5">
    <source>
        <dbReference type="Proteomes" id="UP001520878"/>
    </source>
</evidence>
<dbReference type="Pfam" id="PF03749">
    <property type="entry name" value="SfsA"/>
    <property type="match status" value="1"/>
</dbReference>
<dbReference type="InterPro" id="IPR005224">
    <property type="entry name" value="SfsA"/>
</dbReference>
<dbReference type="Gene3D" id="3.40.1350.60">
    <property type="match status" value="1"/>
</dbReference>
<dbReference type="InterPro" id="IPR040452">
    <property type="entry name" value="SfsA_C"/>
</dbReference>
<dbReference type="Proteomes" id="UP001520878">
    <property type="component" value="Unassembled WGS sequence"/>
</dbReference>
<keyword evidence="5" id="KW-1185">Reference proteome</keyword>
<gene>
    <name evidence="1 4" type="primary">sfsA</name>
    <name evidence="4" type="ORF">LJ739_12970</name>
</gene>
<name>A0ABS8G9H7_9ALTE</name>
<organism evidence="4 5">
    <name type="scientific">Fluctibacter halophilus</name>
    <dbReference type="NCBI Taxonomy" id="226011"/>
    <lineage>
        <taxon>Bacteria</taxon>
        <taxon>Pseudomonadati</taxon>
        <taxon>Pseudomonadota</taxon>
        <taxon>Gammaproteobacteria</taxon>
        <taxon>Alteromonadales</taxon>
        <taxon>Alteromonadaceae</taxon>
        <taxon>Fluctibacter</taxon>
    </lineage>
</organism>
<feature type="domain" description="Sugar fermentation stimulation protein C-terminal" evidence="2">
    <location>
        <begin position="84"/>
        <end position="223"/>
    </location>
</feature>
<dbReference type="CDD" id="cd22359">
    <property type="entry name" value="SfsA-like_bacterial"/>
    <property type="match status" value="1"/>
</dbReference>
<reference evidence="4 5" key="1">
    <citation type="submission" date="2021-10" db="EMBL/GenBank/DDBJ databases">
        <title>Draft genome of Aestuariibacter halophilus JC2043.</title>
        <authorList>
            <person name="Emsley S.A."/>
            <person name="Pfannmuller K.M."/>
            <person name="Ushijima B."/>
            <person name="Saw J.H."/>
            <person name="Videau P."/>
        </authorList>
    </citation>
    <scope>NUCLEOTIDE SEQUENCE [LARGE SCALE GENOMIC DNA]</scope>
    <source>
        <strain evidence="4 5">JC2043</strain>
    </source>
</reference>
<dbReference type="EMBL" id="JAJEWP010000003">
    <property type="protein sequence ID" value="MCC2617158.1"/>
    <property type="molecule type" value="Genomic_DNA"/>
</dbReference>
<accession>A0ABS8G9H7</accession>
<evidence type="ECO:0000259" key="3">
    <source>
        <dbReference type="Pfam" id="PF17746"/>
    </source>
</evidence>
<evidence type="ECO:0000259" key="2">
    <source>
        <dbReference type="Pfam" id="PF03749"/>
    </source>
</evidence>
<comment type="similarity">
    <text evidence="1">Belongs to the SfsA family.</text>
</comment>
<evidence type="ECO:0000313" key="4">
    <source>
        <dbReference type="EMBL" id="MCC2617158.1"/>
    </source>
</evidence>
<dbReference type="Gene3D" id="2.40.50.580">
    <property type="match status" value="1"/>
</dbReference>
<sequence length="239" mass="26477">MKLPADLLHGHLLQRYKRFLADVQLDDGTTVTAHCPNTGAMTGCAEPGFDAWLSHHDDPKRKLKYTWELARNHAGHYIGINTHRANKVVAEALSNGTITALAAYNNVRSEVRYGEQNSRIDFLLQAADLPDCYLEVKSVTLLADDGLGYFPDAKSARGVKHLHELASMVQQGHRAVLLFCVQHSGIHRVSDAAHIDPQYSQALDFALKNGVEVMAWGCHIDSQNITLNQQLPFEPAFKG</sequence>
<protein>
    <recommendedName>
        <fullName evidence="1">Sugar fermentation stimulation protein homolog</fullName>
    </recommendedName>
</protein>
<dbReference type="NCBIfam" id="TIGR00230">
    <property type="entry name" value="sfsA"/>
    <property type="match status" value="1"/>
</dbReference>